<dbReference type="GO" id="GO:0005506">
    <property type="term" value="F:iron ion binding"/>
    <property type="evidence" value="ECO:0007669"/>
    <property type="project" value="InterPro"/>
</dbReference>
<dbReference type="Proteomes" id="UP000431533">
    <property type="component" value="Unassembled WGS sequence"/>
</dbReference>
<keyword evidence="6" id="KW-0503">Monooxygenase</keyword>
<dbReference type="InterPro" id="IPR017972">
    <property type="entry name" value="Cyt_P450_CS"/>
</dbReference>
<accession>A0A8H8U446</accession>
<comment type="cofactor">
    <cofactor evidence="5">
        <name>heme</name>
        <dbReference type="ChEBI" id="CHEBI:30413"/>
    </cofactor>
</comment>
<evidence type="ECO:0000256" key="4">
    <source>
        <dbReference type="ARBA" id="ARBA00023004"/>
    </source>
</evidence>
<dbReference type="GO" id="GO:0016705">
    <property type="term" value="F:oxidoreductase activity, acting on paired donors, with incorporation or reduction of molecular oxygen"/>
    <property type="evidence" value="ECO:0007669"/>
    <property type="project" value="InterPro"/>
</dbReference>
<keyword evidence="4 5" id="KW-0408">Iron</keyword>
<comment type="caution">
    <text evidence="7">The sequence shown here is derived from an EMBL/GenBank/DDBJ whole genome shotgun (WGS) entry which is preliminary data.</text>
</comment>
<dbReference type="Gene3D" id="1.10.630.10">
    <property type="entry name" value="Cytochrome P450"/>
    <property type="match status" value="1"/>
</dbReference>
<dbReference type="PANTHER" id="PTHR24296">
    <property type="entry name" value="CYTOCHROME P450"/>
    <property type="match status" value="1"/>
</dbReference>
<dbReference type="AlphaFoldDB" id="A0A8H8U446"/>
<dbReference type="GeneID" id="41980454"/>
<dbReference type="RefSeq" id="XP_031009742.1">
    <property type="nucleotide sequence ID" value="XM_031145249.1"/>
</dbReference>
<keyword evidence="2 5" id="KW-0479">Metal-binding</keyword>
<dbReference type="InterPro" id="IPR036396">
    <property type="entry name" value="Cyt_P450_sf"/>
</dbReference>
<evidence type="ECO:0000256" key="3">
    <source>
        <dbReference type="ARBA" id="ARBA00023002"/>
    </source>
</evidence>
<comment type="similarity">
    <text evidence="1 6">Belongs to the cytochrome P450 family.</text>
</comment>
<reference evidence="7 8" key="1">
    <citation type="submission" date="2018-05" db="EMBL/GenBank/DDBJ databases">
        <title>Genome sequencing and assembly of the regulated plant pathogen Lachnellula willkommii and related sister species for the development of diagnostic species identification markers.</title>
        <authorList>
            <person name="Giroux E."/>
            <person name="Bilodeau G."/>
        </authorList>
    </citation>
    <scope>NUCLEOTIDE SEQUENCE [LARGE SCALE GENOMIC DNA]</scope>
    <source>
        <strain evidence="7 8">CBS 185.66</strain>
    </source>
</reference>
<evidence type="ECO:0000313" key="8">
    <source>
        <dbReference type="Proteomes" id="UP000431533"/>
    </source>
</evidence>
<organism evidence="7 8">
    <name type="scientific">Lachnellula hyalina</name>
    <dbReference type="NCBI Taxonomy" id="1316788"/>
    <lineage>
        <taxon>Eukaryota</taxon>
        <taxon>Fungi</taxon>
        <taxon>Dikarya</taxon>
        <taxon>Ascomycota</taxon>
        <taxon>Pezizomycotina</taxon>
        <taxon>Leotiomycetes</taxon>
        <taxon>Helotiales</taxon>
        <taxon>Lachnaceae</taxon>
        <taxon>Lachnellula</taxon>
    </lineage>
</organism>
<evidence type="ECO:0000256" key="2">
    <source>
        <dbReference type="ARBA" id="ARBA00022723"/>
    </source>
</evidence>
<dbReference type="InterPro" id="IPR001128">
    <property type="entry name" value="Cyt_P450"/>
</dbReference>
<keyword evidence="5 6" id="KW-0349">Heme</keyword>
<dbReference type="Pfam" id="PF00067">
    <property type="entry name" value="p450"/>
    <property type="match status" value="1"/>
</dbReference>
<dbReference type="OrthoDB" id="1470350at2759"/>
<dbReference type="EMBL" id="QGMH01000002">
    <property type="protein sequence ID" value="TVY30958.1"/>
    <property type="molecule type" value="Genomic_DNA"/>
</dbReference>
<keyword evidence="8" id="KW-1185">Reference proteome</keyword>
<feature type="binding site" description="axial binding residue" evidence="5">
    <location>
        <position position="464"/>
    </location>
    <ligand>
        <name>heme</name>
        <dbReference type="ChEBI" id="CHEBI:30413"/>
    </ligand>
    <ligandPart>
        <name>Fe</name>
        <dbReference type="ChEBI" id="CHEBI:18248"/>
    </ligandPart>
</feature>
<protein>
    <submittedName>
        <fullName evidence="7">Cytochrome P450</fullName>
    </submittedName>
</protein>
<evidence type="ECO:0000256" key="6">
    <source>
        <dbReference type="RuleBase" id="RU000461"/>
    </source>
</evidence>
<evidence type="ECO:0000313" key="7">
    <source>
        <dbReference type="EMBL" id="TVY30958.1"/>
    </source>
</evidence>
<dbReference type="SUPFAM" id="SSF48264">
    <property type="entry name" value="Cytochrome P450"/>
    <property type="match status" value="1"/>
</dbReference>
<dbReference type="PROSITE" id="PS00086">
    <property type="entry name" value="CYTOCHROME_P450"/>
    <property type="match status" value="1"/>
</dbReference>
<evidence type="ECO:0000256" key="1">
    <source>
        <dbReference type="ARBA" id="ARBA00010617"/>
    </source>
</evidence>
<dbReference type="GO" id="GO:0020037">
    <property type="term" value="F:heme binding"/>
    <property type="evidence" value="ECO:0007669"/>
    <property type="project" value="InterPro"/>
</dbReference>
<sequence length="522" mass="58824">MHSVTALLAAAIALLFAYFLFRSPTLKRNGKPLRQSLGRLPFIGNGLIFLQPRKKLFAWFVKCERQFGFETFQISVPTLPPGVVINDPKNLEYALKNEGIFSKGDFVKSRSWDLFGKSFWDSFYRNGIINADGELWRVQRKAGVNFLSNANLKILTEAALPTYLKETISILETPQPNDVVDLSAIFHELTTQLFGRMAYNMEMHHSDAFTEAFDYASGATTERFQNPLWKVTELFFGRKLRKSIAQVKAFGSEIVAKAVWAKQSKQPVSNVNTKSGFANTVEGISGSLIHSLLDTIDDHSVVADAALNYLTAGRDTTAQALTWLFYCLMKHPDVTKAIRTEVDNVAKAALSVEDAFLDLHRIDTALFQASKLPYTMAAFYEALRLYPPIPFEFRQCMKATTLPDGTFLPKDTVLLWCTWAMNRSRQTWGKNADEFRPERWFDDGNLITKTAFEFPVFNGGPRICLGKKMAESVAVQVIAAFVLHFDFKALDNNEKFSKNSLTLPMEGGLPCNVKIRNHNTGR</sequence>
<dbReference type="GO" id="GO:0004497">
    <property type="term" value="F:monooxygenase activity"/>
    <property type="evidence" value="ECO:0007669"/>
    <property type="project" value="UniProtKB-KW"/>
</dbReference>
<dbReference type="PRINTS" id="PR00463">
    <property type="entry name" value="EP450I"/>
</dbReference>
<gene>
    <name evidence="7" type="primary">CYP86B1</name>
    <name evidence="7" type="ORF">LHYA1_G000256</name>
</gene>
<proteinExistence type="inferred from homology"/>
<evidence type="ECO:0000256" key="5">
    <source>
        <dbReference type="PIRSR" id="PIRSR602401-1"/>
    </source>
</evidence>
<dbReference type="InterPro" id="IPR002401">
    <property type="entry name" value="Cyt_P450_E_grp-I"/>
</dbReference>
<dbReference type="PRINTS" id="PR00385">
    <property type="entry name" value="P450"/>
</dbReference>
<dbReference type="GO" id="GO:0006629">
    <property type="term" value="P:lipid metabolic process"/>
    <property type="evidence" value="ECO:0007669"/>
    <property type="project" value="UniProtKB-ARBA"/>
</dbReference>
<name>A0A8H8U446_9HELO</name>
<keyword evidence="3 6" id="KW-0560">Oxidoreductase</keyword>